<keyword evidence="3" id="KW-1185">Reference proteome</keyword>
<dbReference type="KEGG" id="panc:E2636_18665"/>
<dbReference type="Proteomes" id="UP000294292">
    <property type="component" value="Plasmid unnamed"/>
</dbReference>
<dbReference type="AlphaFoldDB" id="A0A4P7A3W6"/>
<sequence>MDSKLTEEELNWLKKISEDYGCDYGGLIKLPPPYVRLKKTLFEQEENKEIVRKDLDSLRKIMKKFTPKELIELGNKNLRESRSIRNFAGIYIIHNRLKNIYYIGQSKGVFGRAYQHFVTNPSENKARYEGTVEFNLPEIYDDYRSGNKFNISLIPLENTSFSTLDELESNAISAYNASVEYGGYNRTHGNRVINKSSFNNDDQETAANLILNKIKVTEIFSTLKNDKKRWDYTRTLSLELVLPHNRNFHSNFVNRIKEYQKTNKKSNYKK</sequence>
<geneLocation type="plasmid" evidence="2">
    <name>unnamed</name>
</geneLocation>
<evidence type="ECO:0000259" key="1">
    <source>
        <dbReference type="PROSITE" id="PS50164"/>
    </source>
</evidence>
<dbReference type="InterPro" id="IPR035901">
    <property type="entry name" value="GIY-YIG_endonuc_sf"/>
</dbReference>
<keyword evidence="2" id="KW-0614">Plasmid</keyword>
<dbReference type="InterPro" id="IPR000305">
    <property type="entry name" value="GIY-YIG_endonuc"/>
</dbReference>
<organism evidence="2 3">
    <name type="scientific">Paenisporosarcina antarctica</name>
    <dbReference type="NCBI Taxonomy" id="417367"/>
    <lineage>
        <taxon>Bacteria</taxon>
        <taxon>Bacillati</taxon>
        <taxon>Bacillota</taxon>
        <taxon>Bacilli</taxon>
        <taxon>Bacillales</taxon>
        <taxon>Caryophanaceae</taxon>
        <taxon>Paenisporosarcina</taxon>
    </lineage>
</organism>
<feature type="domain" description="GIY-YIG" evidence="1">
    <location>
        <begin position="86"/>
        <end position="181"/>
    </location>
</feature>
<dbReference type="Pfam" id="PF01541">
    <property type="entry name" value="GIY-YIG"/>
    <property type="match status" value="1"/>
</dbReference>
<reference evidence="2 3" key="1">
    <citation type="submission" date="2019-03" db="EMBL/GenBank/DDBJ databases">
        <title>Complete genome sequence of Paenisporosarcina antarctica CGMCC 1.6503T.</title>
        <authorList>
            <person name="Rong J.-C."/>
            <person name="Chi N.-Y."/>
            <person name="Zhang Q.-F."/>
        </authorList>
    </citation>
    <scope>NUCLEOTIDE SEQUENCE [LARGE SCALE GENOMIC DNA]</scope>
    <source>
        <strain evidence="2 3">CGMCC 1.6503</strain>
        <plasmid evidence="2 3">unnamed</plasmid>
    </source>
</reference>
<proteinExistence type="predicted"/>
<dbReference type="Gene3D" id="3.40.1440.10">
    <property type="entry name" value="GIY-YIG endonuclease"/>
    <property type="match status" value="1"/>
</dbReference>
<dbReference type="SUPFAM" id="SSF82771">
    <property type="entry name" value="GIY-YIG endonuclease"/>
    <property type="match status" value="1"/>
</dbReference>
<evidence type="ECO:0000313" key="2">
    <source>
        <dbReference type="EMBL" id="QBP43209.1"/>
    </source>
</evidence>
<accession>A0A4P7A3W6</accession>
<evidence type="ECO:0000313" key="3">
    <source>
        <dbReference type="Proteomes" id="UP000294292"/>
    </source>
</evidence>
<dbReference type="EMBL" id="CP038016">
    <property type="protein sequence ID" value="QBP43209.1"/>
    <property type="molecule type" value="Genomic_DNA"/>
</dbReference>
<dbReference type="PROSITE" id="PS50164">
    <property type="entry name" value="GIY_YIG"/>
    <property type="match status" value="1"/>
</dbReference>
<dbReference type="OrthoDB" id="2058583at2"/>
<name>A0A4P7A3W6_9BACL</name>
<protein>
    <submittedName>
        <fullName evidence="2">Excinuclease ABC subunit C</fullName>
    </submittedName>
</protein>
<gene>
    <name evidence="2" type="ORF">E2636_18665</name>
</gene>